<name>A0ABV7KRJ2_PLAOK</name>
<dbReference type="InterPro" id="IPR002645">
    <property type="entry name" value="STAS_dom"/>
</dbReference>
<keyword evidence="1" id="KW-0597">Phosphoprotein</keyword>
<organism evidence="3 4">
    <name type="scientific">Planomicrobium okeanokoites</name>
    <name type="common">Planococcus okeanokoites</name>
    <name type="synonym">Flavobacterium okeanokoites</name>
    <dbReference type="NCBI Taxonomy" id="244"/>
    <lineage>
        <taxon>Bacteria</taxon>
        <taxon>Bacillati</taxon>
        <taxon>Bacillota</taxon>
        <taxon>Bacilli</taxon>
        <taxon>Bacillales</taxon>
        <taxon>Caryophanaceae</taxon>
        <taxon>Planomicrobium</taxon>
    </lineage>
</organism>
<dbReference type="PANTHER" id="PTHR33745">
    <property type="entry name" value="RSBT ANTAGONIST PROTEIN RSBS-RELATED"/>
    <property type="match status" value="1"/>
</dbReference>
<feature type="domain" description="STAS" evidence="2">
    <location>
        <begin position="165"/>
        <end position="276"/>
    </location>
</feature>
<dbReference type="InterPro" id="IPR051932">
    <property type="entry name" value="Bact_StressResp_Reg"/>
</dbReference>
<evidence type="ECO:0000313" key="3">
    <source>
        <dbReference type="EMBL" id="MFC3212150.1"/>
    </source>
</evidence>
<dbReference type="PANTHER" id="PTHR33745:SF3">
    <property type="entry name" value="RSBT CO-ANTAGONIST PROTEIN RSBRC"/>
    <property type="match status" value="1"/>
</dbReference>
<sequence length="281" mass="31489">MDKYYEVLGQRVIDDKYLIAELINEEVMKDSEPDDMVQNEQFIKQVIEARAGFVELLGTSLINSCDEKKVYEAIDSWGFATGRYFLEANMMLDAALAESSLYRKHLAKLIRSEGKLQSIPMETLFDAMEFFHTLLDHAMYSYSSAYIDAYQERLTAARQEFFELSAPVVPIADKVAILPLVGDLEIDRAQFILEKTLTAANKLRISTLVIDLSGVVKVDSMVAEQIIKIVQALNMVGVKAILTGIRSEIAITLSQLGIDTRSLVTGGSLKQTLEKLDFTKL</sequence>
<comment type="caution">
    <text evidence="3">The sequence shown here is derived from an EMBL/GenBank/DDBJ whole genome shotgun (WGS) entry which is preliminary data.</text>
</comment>
<reference evidence="4" key="1">
    <citation type="journal article" date="2019" name="Int. J. Syst. Evol. Microbiol.">
        <title>The Global Catalogue of Microorganisms (GCM) 10K type strain sequencing project: providing services to taxonomists for standard genome sequencing and annotation.</title>
        <authorList>
            <consortium name="The Broad Institute Genomics Platform"/>
            <consortium name="The Broad Institute Genome Sequencing Center for Infectious Disease"/>
            <person name="Wu L."/>
            <person name="Ma J."/>
        </authorList>
    </citation>
    <scope>NUCLEOTIDE SEQUENCE [LARGE SCALE GENOMIC DNA]</scope>
    <source>
        <strain evidence="4">CCM 320</strain>
    </source>
</reference>
<gene>
    <name evidence="3" type="ORF">ACFOEJ_13755</name>
</gene>
<evidence type="ECO:0000256" key="1">
    <source>
        <dbReference type="ARBA" id="ARBA00022553"/>
    </source>
</evidence>
<dbReference type="InterPro" id="IPR036513">
    <property type="entry name" value="STAS_dom_sf"/>
</dbReference>
<dbReference type="Proteomes" id="UP001595625">
    <property type="component" value="Unassembled WGS sequence"/>
</dbReference>
<dbReference type="SUPFAM" id="SSF52091">
    <property type="entry name" value="SpoIIaa-like"/>
    <property type="match status" value="1"/>
</dbReference>
<evidence type="ECO:0000259" key="2">
    <source>
        <dbReference type="PROSITE" id="PS50801"/>
    </source>
</evidence>
<dbReference type="Pfam" id="PF01740">
    <property type="entry name" value="STAS"/>
    <property type="match status" value="1"/>
</dbReference>
<accession>A0ABV7KRJ2</accession>
<evidence type="ECO:0000313" key="4">
    <source>
        <dbReference type="Proteomes" id="UP001595625"/>
    </source>
</evidence>
<dbReference type="CDD" id="cd07041">
    <property type="entry name" value="STAS_RsbR_RsbS_like"/>
    <property type="match status" value="1"/>
</dbReference>
<dbReference type="EMBL" id="JBHRUJ010000017">
    <property type="protein sequence ID" value="MFC3212150.1"/>
    <property type="molecule type" value="Genomic_DNA"/>
</dbReference>
<dbReference type="RefSeq" id="WP_165850141.1">
    <property type="nucleotide sequence ID" value="NZ_CANNGD010000001.1"/>
</dbReference>
<keyword evidence="4" id="KW-1185">Reference proteome</keyword>
<dbReference type="PROSITE" id="PS50801">
    <property type="entry name" value="STAS"/>
    <property type="match status" value="1"/>
</dbReference>
<dbReference type="Gene3D" id="3.30.750.24">
    <property type="entry name" value="STAS domain"/>
    <property type="match status" value="1"/>
</dbReference>
<proteinExistence type="predicted"/>
<protein>
    <submittedName>
        <fullName evidence="3">STAS domain-containing protein</fullName>
    </submittedName>
</protein>